<reference evidence="6 7" key="1">
    <citation type="journal article" date="2011" name="J. Bacteriol.">
        <title>Genome Sequences of Alicycliphilus denitrificans Strains BC and K601T.</title>
        <authorList>
            <person name="Oosterkamp M.J."/>
            <person name="Veuskens T."/>
            <person name="Plugge C.M."/>
            <person name="Langenhoff A.A."/>
            <person name="Gerritse J."/>
            <person name="van Berkel W.J."/>
            <person name="Pieper D.H."/>
            <person name="Junca H."/>
            <person name="Goodwin L.A."/>
            <person name="Daligault H.E."/>
            <person name="Bruce D.C."/>
            <person name="Detter J.C."/>
            <person name="Tapia R."/>
            <person name="Han C.S."/>
            <person name="Land M.L."/>
            <person name="Hauser L.J."/>
            <person name="Smidt H."/>
            <person name="Stams A.J."/>
        </authorList>
    </citation>
    <scope>NUCLEOTIDE SEQUENCE [LARGE SCALE GENOMIC DNA]</scope>
    <source>
        <strain evidence="7">DSM 14773 / CIP 107495 / K601</strain>
    </source>
</reference>
<dbReference type="SUPFAM" id="SSF101898">
    <property type="entry name" value="NHL repeat"/>
    <property type="match status" value="1"/>
</dbReference>
<dbReference type="InterPro" id="IPR001258">
    <property type="entry name" value="NHL_repeat"/>
</dbReference>
<accession>F4G5I2</accession>
<evidence type="ECO:0000256" key="1">
    <source>
        <dbReference type="ARBA" id="ARBA00022737"/>
    </source>
</evidence>
<protein>
    <submittedName>
        <fullName evidence="6">NHL repeat containing protein</fullName>
    </submittedName>
</protein>
<dbReference type="PANTHER" id="PTHR13833">
    <property type="match status" value="1"/>
</dbReference>
<dbReference type="AlphaFoldDB" id="F4G5I2"/>
<dbReference type="HOGENOM" id="CLU_008645_1_3_4"/>
<keyword evidence="1" id="KW-0677">Repeat</keyword>
<feature type="region of interest" description="Disordered" evidence="3">
    <location>
        <begin position="39"/>
        <end position="60"/>
    </location>
</feature>
<dbReference type="STRING" id="596154.Alide2_1771"/>
<dbReference type="EMBL" id="CP002657">
    <property type="protein sequence ID" value="AEB84158.1"/>
    <property type="molecule type" value="Genomic_DNA"/>
</dbReference>
<dbReference type="InterPro" id="IPR056822">
    <property type="entry name" value="TEN_NHL"/>
</dbReference>
<dbReference type="eggNOG" id="COG3391">
    <property type="taxonomic scope" value="Bacteria"/>
</dbReference>
<gene>
    <name evidence="6" type="ordered locus">Alide2_1771</name>
</gene>
<evidence type="ECO:0000313" key="6">
    <source>
        <dbReference type="EMBL" id="AEB84158.1"/>
    </source>
</evidence>
<proteinExistence type="predicted"/>
<evidence type="ECO:0000256" key="4">
    <source>
        <dbReference type="SAM" id="SignalP"/>
    </source>
</evidence>
<evidence type="ECO:0000259" key="5">
    <source>
        <dbReference type="Pfam" id="PF25021"/>
    </source>
</evidence>
<organism evidence="6 7">
    <name type="scientific">Alicycliphilus denitrificans (strain DSM 14773 / CIP 107495 / K601)</name>
    <dbReference type="NCBI Taxonomy" id="596154"/>
    <lineage>
        <taxon>Bacteria</taxon>
        <taxon>Pseudomonadati</taxon>
        <taxon>Pseudomonadota</taxon>
        <taxon>Betaproteobacteria</taxon>
        <taxon>Burkholderiales</taxon>
        <taxon>Comamonadaceae</taxon>
        <taxon>Alicycliphilus</taxon>
    </lineage>
</organism>
<evidence type="ECO:0000256" key="2">
    <source>
        <dbReference type="PROSITE-ProRule" id="PRU00504"/>
    </source>
</evidence>
<dbReference type="RefSeq" id="WP_013721867.1">
    <property type="nucleotide sequence ID" value="NC_015422.1"/>
</dbReference>
<dbReference type="PANTHER" id="PTHR13833:SF71">
    <property type="entry name" value="NHL DOMAIN-CONTAINING PROTEIN"/>
    <property type="match status" value="1"/>
</dbReference>
<dbReference type="OrthoDB" id="9774579at2"/>
<sequence length="362" mass="37692">MKYLVAAIVAALTVGGVAAGAEPEASVFPKTLPFPEVRTLAGDGQPGAADGSPGRVNRPHGLSYGNDGSLYFADRGNHQVRVLRSGGTVATVAGTGKAGFADGPAHAARFNEPIAVAVERSGAVYVADRNNHRIRKIRPDGTVITLAGGDSAGFVDGDLKSARFNQPYGVALDAAQTTLYVADYLNHAIRRIDLVLDKVDTLAGNGAPGFADGQRATARFNQPYNVRIDGQGRLWVPDQLNHAVRRVTPAGEVTTVAGAGKAGYADGPAATVRFDNPTGVAPLPNGAVVVADRNNNRLRLVTPDGAVATLAGAGEAGFADGTAASARFNQPLDVEFDDSMSRVLVSEDKGHRLRVLPKDTRR</sequence>
<dbReference type="Proteomes" id="UP000007938">
    <property type="component" value="Chromosome"/>
</dbReference>
<dbReference type="Pfam" id="PF25021">
    <property type="entry name" value="TEN_NHL"/>
    <property type="match status" value="1"/>
</dbReference>
<evidence type="ECO:0000313" key="7">
    <source>
        <dbReference type="Proteomes" id="UP000007938"/>
    </source>
</evidence>
<name>F4G5I2_ALIDK</name>
<dbReference type="Gene3D" id="2.120.10.30">
    <property type="entry name" value="TolB, C-terminal domain"/>
    <property type="match status" value="4"/>
</dbReference>
<feature type="repeat" description="NHL" evidence="2">
    <location>
        <begin position="110"/>
        <end position="140"/>
    </location>
</feature>
<feature type="signal peptide" evidence="4">
    <location>
        <begin position="1"/>
        <end position="21"/>
    </location>
</feature>
<feature type="repeat" description="NHL" evidence="2">
    <location>
        <begin position="274"/>
        <end position="304"/>
    </location>
</feature>
<keyword evidence="7" id="KW-1185">Reference proteome</keyword>
<feature type="chain" id="PRO_5003308083" evidence="4">
    <location>
        <begin position="22"/>
        <end position="362"/>
    </location>
</feature>
<dbReference type="InterPro" id="IPR011042">
    <property type="entry name" value="6-blade_b-propeller_TolB-like"/>
</dbReference>
<dbReference type="PROSITE" id="PS51125">
    <property type="entry name" value="NHL"/>
    <property type="match status" value="2"/>
</dbReference>
<dbReference type="KEGG" id="adk:Alide2_1771"/>
<dbReference type="Pfam" id="PF01436">
    <property type="entry name" value="NHL"/>
    <property type="match status" value="2"/>
</dbReference>
<evidence type="ECO:0000256" key="3">
    <source>
        <dbReference type="SAM" id="MobiDB-lite"/>
    </source>
</evidence>
<keyword evidence="4" id="KW-0732">Signal</keyword>
<reference evidence="6 7" key="2">
    <citation type="submission" date="2011-04" db="EMBL/GenBank/DDBJ databases">
        <title>Complete sequence of chromosome of Alicycliphilus denitrificans K601.</title>
        <authorList>
            <consortium name="US DOE Joint Genome Institute"/>
            <person name="Lucas S."/>
            <person name="Han J."/>
            <person name="Lapidus A."/>
            <person name="Cheng J.-F."/>
            <person name="Goodwin L."/>
            <person name="Pitluck S."/>
            <person name="Peters L."/>
            <person name="Zeytun A."/>
            <person name="Detter J.C."/>
            <person name="Han C."/>
            <person name="Tapia R."/>
            <person name="Land M."/>
            <person name="Hauser L."/>
            <person name="Kyrpides N."/>
            <person name="Ivanova N."/>
            <person name="Mikhailova N."/>
            <person name="Pagani I."/>
            <person name="Oosterkamp M."/>
            <person name="Pieper D."/>
            <person name="van Berkel W."/>
            <person name="Langenhoff A."/>
            <person name="Smidt H."/>
            <person name="Stams A."/>
            <person name="Woyke T."/>
        </authorList>
    </citation>
    <scope>NUCLEOTIDE SEQUENCE [LARGE SCALE GENOMIC DNA]</scope>
    <source>
        <strain evidence="7">DSM 14773 / CIP 107495 / K601</strain>
    </source>
</reference>
<feature type="domain" description="Teneurin NHL" evidence="5">
    <location>
        <begin position="101"/>
        <end position="259"/>
    </location>
</feature>